<evidence type="ECO:0000256" key="13">
    <source>
        <dbReference type="SAM" id="SignalP"/>
    </source>
</evidence>
<evidence type="ECO:0000256" key="8">
    <source>
        <dbReference type="ARBA" id="ARBA00023180"/>
    </source>
</evidence>
<evidence type="ECO:0000256" key="3">
    <source>
        <dbReference type="ARBA" id="ARBA00022685"/>
    </source>
</evidence>
<dbReference type="GO" id="GO:0005576">
    <property type="term" value="C:extracellular region"/>
    <property type="evidence" value="ECO:0007669"/>
    <property type="project" value="TreeGrafter"/>
</dbReference>
<dbReference type="GO" id="GO:0009277">
    <property type="term" value="C:fungal-type cell wall"/>
    <property type="evidence" value="ECO:0007669"/>
    <property type="project" value="TreeGrafter"/>
</dbReference>
<dbReference type="SUPFAM" id="SSF50630">
    <property type="entry name" value="Acid proteases"/>
    <property type="match status" value="1"/>
</dbReference>
<protein>
    <recommendedName>
        <fullName evidence="14">Peptidase A1 domain-containing protein</fullName>
    </recommendedName>
</protein>
<evidence type="ECO:0000256" key="9">
    <source>
        <dbReference type="PIRSR" id="PIRSR601461-1"/>
    </source>
</evidence>
<dbReference type="EMBL" id="CP138585">
    <property type="protein sequence ID" value="WPH01382.1"/>
    <property type="molecule type" value="Genomic_DNA"/>
</dbReference>
<dbReference type="PROSITE" id="PS51767">
    <property type="entry name" value="PEPTIDASE_A1"/>
    <property type="match status" value="1"/>
</dbReference>
<dbReference type="InterPro" id="IPR001461">
    <property type="entry name" value="Aspartic_peptidase_A1"/>
</dbReference>
<evidence type="ECO:0000256" key="4">
    <source>
        <dbReference type="ARBA" id="ARBA00022729"/>
    </source>
</evidence>
<keyword evidence="7" id="KW-0865">Zymogen</keyword>
<evidence type="ECO:0000256" key="1">
    <source>
        <dbReference type="ARBA" id="ARBA00007447"/>
    </source>
</evidence>
<dbReference type="GO" id="GO:0031505">
    <property type="term" value="P:fungal-type cell wall organization"/>
    <property type="evidence" value="ECO:0007669"/>
    <property type="project" value="TreeGrafter"/>
</dbReference>
<evidence type="ECO:0000256" key="12">
    <source>
        <dbReference type="SAM" id="MobiDB-lite"/>
    </source>
</evidence>
<dbReference type="GO" id="GO:0006508">
    <property type="term" value="P:proteolysis"/>
    <property type="evidence" value="ECO:0007669"/>
    <property type="project" value="UniProtKB-KW"/>
</dbReference>
<evidence type="ECO:0000256" key="7">
    <source>
        <dbReference type="ARBA" id="ARBA00023145"/>
    </source>
</evidence>
<dbReference type="InterPro" id="IPR033876">
    <property type="entry name" value="SAP-like"/>
</dbReference>
<dbReference type="Gene3D" id="2.40.70.10">
    <property type="entry name" value="Acid Proteases"/>
    <property type="match status" value="2"/>
</dbReference>
<dbReference type="PRINTS" id="PR00792">
    <property type="entry name" value="PEPSIN"/>
</dbReference>
<feature type="domain" description="Peptidase A1" evidence="14">
    <location>
        <begin position="61"/>
        <end position="424"/>
    </location>
</feature>
<dbReference type="GO" id="GO:0004190">
    <property type="term" value="F:aspartic-type endopeptidase activity"/>
    <property type="evidence" value="ECO:0007669"/>
    <property type="project" value="UniProtKB-KW"/>
</dbReference>
<feature type="disulfide bond" evidence="10">
    <location>
        <begin position="337"/>
        <end position="385"/>
    </location>
</feature>
<evidence type="ECO:0000313" key="15">
    <source>
        <dbReference type="EMBL" id="WPH01382.1"/>
    </source>
</evidence>
<organism evidence="15 16">
    <name type="scientific">Acrodontium crateriforme</name>
    <dbReference type="NCBI Taxonomy" id="150365"/>
    <lineage>
        <taxon>Eukaryota</taxon>
        <taxon>Fungi</taxon>
        <taxon>Dikarya</taxon>
        <taxon>Ascomycota</taxon>
        <taxon>Pezizomycotina</taxon>
        <taxon>Dothideomycetes</taxon>
        <taxon>Dothideomycetidae</taxon>
        <taxon>Mycosphaerellales</taxon>
        <taxon>Teratosphaeriaceae</taxon>
        <taxon>Acrodontium</taxon>
    </lineage>
</organism>
<evidence type="ECO:0000256" key="2">
    <source>
        <dbReference type="ARBA" id="ARBA00022670"/>
    </source>
</evidence>
<keyword evidence="8" id="KW-0325">Glycoprotein</keyword>
<keyword evidence="4 13" id="KW-0732">Signal</keyword>
<name>A0AAQ3MAN1_9PEZI</name>
<evidence type="ECO:0000259" key="14">
    <source>
        <dbReference type="PROSITE" id="PS51767"/>
    </source>
</evidence>
<keyword evidence="2 11" id="KW-0645">Protease</keyword>
<evidence type="ECO:0000256" key="10">
    <source>
        <dbReference type="PIRSR" id="PIRSR601461-2"/>
    </source>
</evidence>
<gene>
    <name evidence="15" type="ORF">R9X50_00422700</name>
</gene>
<evidence type="ECO:0000313" key="16">
    <source>
        <dbReference type="Proteomes" id="UP001303373"/>
    </source>
</evidence>
<dbReference type="PROSITE" id="PS00141">
    <property type="entry name" value="ASP_PROTEASE"/>
    <property type="match status" value="1"/>
</dbReference>
<proteinExistence type="inferred from homology"/>
<dbReference type="AlphaFoldDB" id="A0AAQ3MAN1"/>
<feature type="active site" evidence="9">
    <location>
        <position position="79"/>
    </location>
</feature>
<dbReference type="InterPro" id="IPR001969">
    <property type="entry name" value="Aspartic_peptidase_AS"/>
</dbReference>
<keyword evidence="3" id="KW-0165">Cleavage on pair of basic residues</keyword>
<evidence type="ECO:0000256" key="5">
    <source>
        <dbReference type="ARBA" id="ARBA00022750"/>
    </source>
</evidence>
<evidence type="ECO:0000256" key="11">
    <source>
        <dbReference type="RuleBase" id="RU000454"/>
    </source>
</evidence>
<dbReference type="CDD" id="cd05474">
    <property type="entry name" value="SAP_like"/>
    <property type="match status" value="1"/>
</dbReference>
<feature type="signal peptide" evidence="13">
    <location>
        <begin position="1"/>
        <end position="16"/>
    </location>
</feature>
<dbReference type="InterPro" id="IPR033121">
    <property type="entry name" value="PEPTIDASE_A1"/>
</dbReference>
<feature type="region of interest" description="Disordered" evidence="12">
    <location>
        <begin position="92"/>
        <end position="118"/>
    </location>
</feature>
<evidence type="ECO:0000256" key="6">
    <source>
        <dbReference type="ARBA" id="ARBA00022801"/>
    </source>
</evidence>
<dbReference type="InterPro" id="IPR021109">
    <property type="entry name" value="Peptidase_aspartic_dom_sf"/>
</dbReference>
<dbReference type="PANTHER" id="PTHR47965:SF12">
    <property type="entry name" value="ASPARTIC PROTEINASE 3-RELATED"/>
    <property type="match status" value="1"/>
</dbReference>
<dbReference type="PANTHER" id="PTHR47965">
    <property type="entry name" value="ASPARTYL PROTEASE-RELATED"/>
    <property type="match status" value="1"/>
</dbReference>
<sequence length="558" mass="56814">MRTTAVAPLLVAGAAALPELSVAKRDVHGRASPLARGMVRRDGTDETVVYDILAYSSGGAYYANVTVGTPPQDQVVILDTGSSDLYFDATSSTACQSSSSDPNGCRGGSYDPSKSSTYNEVEASPAFNTSFGDGSTAQGPYGSDIVSIGDVAISNVQFGVADEVSSTTGYAIGLMGVGYSLNEATSSASKDYPNMPEVLKNAGVIASRLYSLFLNDLAGISGSILFGGIDTSKYTGDLVAVNILPTDPSVFQQEGLQDPSEVYQFVTTVTGMTANIKGKSTTVFSGGVDGVAGYSDSNTLPVLLDSGSSAWSLDSSAYKNFIEPVFTFVDSNSTCSCKHQNDDISITLEFAGKIKITVPASEFIVPAYDPATNAPIPYTDGTETCLFMISPSPSTGQGFQTMGDAIMRSMYIVYDLDNAQMALAQANTNPGKSNIVKVPAGPNGIASAISSGYSSVASNTAATIAQAVSATVKYSASTLATPVGTATGTAAVPNDAQVTQIAATNSANSGTGSSSSHGSSSSSTSAGAAAASIPIFDKSGLYVSLIAACMAGIGAFAL</sequence>
<feature type="active site" evidence="9">
    <location>
        <position position="305"/>
    </location>
</feature>
<keyword evidence="6 11" id="KW-0378">Hydrolase</keyword>
<feature type="chain" id="PRO_5042869796" description="Peptidase A1 domain-containing protein" evidence="13">
    <location>
        <begin position="17"/>
        <end position="558"/>
    </location>
</feature>
<accession>A0AAQ3MAN1</accession>
<dbReference type="Proteomes" id="UP001303373">
    <property type="component" value="Chromosome 6"/>
</dbReference>
<keyword evidence="16" id="KW-1185">Reference proteome</keyword>
<keyword evidence="5 11" id="KW-0064">Aspartyl protease</keyword>
<dbReference type="Pfam" id="PF00026">
    <property type="entry name" value="Asp"/>
    <property type="match status" value="1"/>
</dbReference>
<comment type="similarity">
    <text evidence="1 11">Belongs to the peptidase A1 family.</text>
</comment>
<keyword evidence="10" id="KW-1015">Disulfide bond</keyword>
<reference evidence="15 16" key="1">
    <citation type="submission" date="2023-11" db="EMBL/GenBank/DDBJ databases">
        <title>An acidophilic fungus is an integral part of prey digestion in a carnivorous sundew plant.</title>
        <authorList>
            <person name="Tsai I.J."/>
        </authorList>
    </citation>
    <scope>NUCLEOTIDE SEQUENCE [LARGE SCALE GENOMIC DNA]</scope>
    <source>
        <strain evidence="15">169a</strain>
    </source>
</reference>